<evidence type="ECO:0000256" key="1">
    <source>
        <dbReference type="SAM" id="MobiDB-lite"/>
    </source>
</evidence>
<dbReference type="Proteomes" id="UP000609879">
    <property type="component" value="Unassembled WGS sequence"/>
</dbReference>
<keyword evidence="3" id="KW-1185">Reference proteome</keyword>
<dbReference type="RefSeq" id="WP_203761264.1">
    <property type="nucleotide sequence ID" value="NZ_BAAABO010000029.1"/>
</dbReference>
<protein>
    <recommendedName>
        <fullName evidence="4">Tail assembly chaperone</fullName>
    </recommendedName>
</protein>
<evidence type="ECO:0000313" key="3">
    <source>
        <dbReference type="Proteomes" id="UP000609879"/>
    </source>
</evidence>
<evidence type="ECO:0000313" key="2">
    <source>
        <dbReference type="EMBL" id="GID73339.1"/>
    </source>
</evidence>
<comment type="caution">
    <text evidence="2">The sequence shown here is derived from an EMBL/GenBank/DDBJ whole genome shotgun (WGS) entry which is preliminary data.</text>
</comment>
<organism evidence="2 3">
    <name type="scientific">Paractinoplanes deccanensis</name>
    <dbReference type="NCBI Taxonomy" id="113561"/>
    <lineage>
        <taxon>Bacteria</taxon>
        <taxon>Bacillati</taxon>
        <taxon>Actinomycetota</taxon>
        <taxon>Actinomycetes</taxon>
        <taxon>Micromonosporales</taxon>
        <taxon>Micromonosporaceae</taxon>
        <taxon>Paractinoplanes</taxon>
    </lineage>
</organism>
<feature type="compositionally biased region" description="Basic residues" evidence="1">
    <location>
        <begin position="132"/>
        <end position="147"/>
    </location>
</feature>
<feature type="compositionally biased region" description="Low complexity" evidence="1">
    <location>
        <begin position="103"/>
        <end position="131"/>
    </location>
</feature>
<reference evidence="2 3" key="1">
    <citation type="submission" date="2021-01" db="EMBL/GenBank/DDBJ databases">
        <title>Whole genome shotgun sequence of Actinoplanes deccanensis NBRC 13994.</title>
        <authorList>
            <person name="Komaki H."/>
            <person name="Tamura T."/>
        </authorList>
    </citation>
    <scope>NUCLEOTIDE SEQUENCE [LARGE SCALE GENOMIC DNA]</scope>
    <source>
        <strain evidence="2 3">NBRC 13994</strain>
    </source>
</reference>
<gene>
    <name evidence="2" type="ORF">Ade02nite_19800</name>
</gene>
<name>A0ABQ3Y016_9ACTN</name>
<feature type="region of interest" description="Disordered" evidence="1">
    <location>
        <begin position="95"/>
        <end position="177"/>
    </location>
</feature>
<accession>A0ABQ3Y016</accession>
<evidence type="ECO:0008006" key="4">
    <source>
        <dbReference type="Google" id="ProtNLM"/>
    </source>
</evidence>
<proteinExistence type="predicted"/>
<sequence length="177" mass="19543">MTGKRLTLEERYLRDVAKPPFEFPWAGRVWRLPHIQSLDYRVQGQITRFDTLSVAELEALVERMLGPDQRDEWAQVDVPADFLMMVIAEWLEYSGEDQGEEQASSTSSKSTGTSSRRTSGATTGSGSSTRSSAKKATPKKRAPRKTAKPTGALTADDQEWLDKHQALAGSQPANSAT</sequence>
<dbReference type="EMBL" id="BOMI01000033">
    <property type="protein sequence ID" value="GID73339.1"/>
    <property type="molecule type" value="Genomic_DNA"/>
</dbReference>